<keyword evidence="2" id="KW-1185">Reference proteome</keyword>
<gene>
    <name evidence="1" type="ORF">CFX0092_A1468</name>
</gene>
<dbReference type="EMBL" id="LN890655">
    <property type="protein sequence ID" value="CUS03346.2"/>
    <property type="molecule type" value="Genomic_DNA"/>
</dbReference>
<evidence type="ECO:0000313" key="1">
    <source>
        <dbReference type="EMBL" id="CUS03346.2"/>
    </source>
</evidence>
<dbReference type="PIRSF" id="PIRSF008502">
    <property type="entry name" value="UCP008502"/>
    <property type="match status" value="1"/>
</dbReference>
<dbReference type="Proteomes" id="UP000215027">
    <property type="component" value="Chromosome I"/>
</dbReference>
<dbReference type="KEGG" id="pbf:CFX0092_A1468"/>
<dbReference type="OrthoDB" id="9806494at2"/>
<organism evidence="1 2">
    <name type="scientific">Candidatus Promineifilum breve</name>
    <dbReference type="NCBI Taxonomy" id="1806508"/>
    <lineage>
        <taxon>Bacteria</taxon>
        <taxon>Bacillati</taxon>
        <taxon>Chloroflexota</taxon>
        <taxon>Ardenticatenia</taxon>
        <taxon>Candidatus Promineifilales</taxon>
        <taxon>Candidatus Promineifilaceae</taxon>
        <taxon>Candidatus Promineifilum</taxon>
    </lineage>
</organism>
<evidence type="ECO:0008006" key="3">
    <source>
        <dbReference type="Google" id="ProtNLM"/>
    </source>
</evidence>
<dbReference type="RefSeq" id="WP_095042850.1">
    <property type="nucleotide sequence ID" value="NZ_LN890655.1"/>
</dbReference>
<accession>A0A160T0P1</accession>
<name>A0A160T0P1_9CHLR</name>
<protein>
    <recommendedName>
        <fullName evidence="3">DUF1697 domain-containing protein</fullName>
    </recommendedName>
</protein>
<dbReference type="SUPFAM" id="SSF160379">
    <property type="entry name" value="SP0830-like"/>
    <property type="match status" value="1"/>
</dbReference>
<dbReference type="Pfam" id="PF08002">
    <property type="entry name" value="DUF1697"/>
    <property type="match status" value="1"/>
</dbReference>
<evidence type="ECO:0000313" key="2">
    <source>
        <dbReference type="Proteomes" id="UP000215027"/>
    </source>
</evidence>
<dbReference type="InterPro" id="IPR012545">
    <property type="entry name" value="DUF1697"/>
</dbReference>
<sequence length="181" mass="19634">MTHAVALLRAINITGRFVKKDVLRQLFVELGLTGISTFIASGNVLFDEENGDPAALEARIETHLRASLGYEVATFVRSAAELAAVAAHTPFALDEMASAFGLMVAFLKAPPDEAGRERLLAYRRASDDIAVHGREVYWLRRVQQSETEFGGAKLERALGVPATVRSITTVRKLAILAAGKK</sequence>
<proteinExistence type="predicted"/>
<reference evidence="1" key="1">
    <citation type="submission" date="2016-01" db="EMBL/GenBank/DDBJ databases">
        <authorList>
            <person name="Mcilroy J.S."/>
            <person name="Karst M S."/>
            <person name="Albertsen M."/>
        </authorList>
    </citation>
    <scope>NUCLEOTIDE SEQUENCE</scope>
    <source>
        <strain evidence="1">Cfx-K</strain>
    </source>
</reference>
<dbReference type="PANTHER" id="PTHR36439:SF1">
    <property type="entry name" value="DUF1697 DOMAIN-CONTAINING PROTEIN"/>
    <property type="match status" value="1"/>
</dbReference>
<dbReference type="AlphaFoldDB" id="A0A160T0P1"/>
<dbReference type="Gene3D" id="3.30.70.1280">
    <property type="entry name" value="SP0830-like domains"/>
    <property type="match status" value="1"/>
</dbReference>
<dbReference type="PANTHER" id="PTHR36439">
    <property type="entry name" value="BLL4334 PROTEIN"/>
    <property type="match status" value="1"/>
</dbReference>